<dbReference type="SMART" id="SM00116">
    <property type="entry name" value="CBS"/>
    <property type="match status" value="2"/>
</dbReference>
<dbReference type="InterPro" id="IPR058581">
    <property type="entry name" value="TM_HPP"/>
</dbReference>
<evidence type="ECO:0000256" key="2">
    <source>
        <dbReference type="SAM" id="Phobius"/>
    </source>
</evidence>
<dbReference type="Pfam" id="PF04982">
    <property type="entry name" value="TM_HPP"/>
    <property type="match status" value="1"/>
</dbReference>
<organism evidence="4 5">
    <name type="scientific">Undibacterium baiyunense</name>
    <dbReference type="NCBI Taxonomy" id="2828731"/>
    <lineage>
        <taxon>Bacteria</taxon>
        <taxon>Pseudomonadati</taxon>
        <taxon>Pseudomonadota</taxon>
        <taxon>Betaproteobacteria</taxon>
        <taxon>Burkholderiales</taxon>
        <taxon>Oxalobacteraceae</taxon>
        <taxon>Undibacterium</taxon>
    </lineage>
</organism>
<protein>
    <submittedName>
        <fullName evidence="4">HPP family protein</fullName>
    </submittedName>
</protein>
<evidence type="ECO:0000256" key="1">
    <source>
        <dbReference type="PROSITE-ProRule" id="PRU00703"/>
    </source>
</evidence>
<comment type="caution">
    <text evidence="4">The sequence shown here is derived from an EMBL/GenBank/DDBJ whole genome shotgun (WGS) entry which is preliminary data.</text>
</comment>
<dbReference type="Gene3D" id="3.10.580.10">
    <property type="entry name" value="CBS-domain"/>
    <property type="match status" value="1"/>
</dbReference>
<feature type="domain" description="CBS" evidence="3">
    <location>
        <begin position="251"/>
        <end position="309"/>
    </location>
</feature>
<dbReference type="SUPFAM" id="SSF54631">
    <property type="entry name" value="CBS-domain pair"/>
    <property type="match status" value="1"/>
</dbReference>
<dbReference type="AlphaFoldDB" id="A0A941DDY5"/>
<dbReference type="CDD" id="cd04600">
    <property type="entry name" value="CBS_pair_HPP_assoc"/>
    <property type="match status" value="1"/>
</dbReference>
<reference evidence="4 5" key="1">
    <citation type="submission" date="2021-04" db="EMBL/GenBank/DDBJ databases">
        <title>novel species isolated from subtropical streams in China.</title>
        <authorList>
            <person name="Lu H."/>
        </authorList>
    </citation>
    <scope>NUCLEOTIDE SEQUENCE [LARGE SCALE GENOMIC DNA]</scope>
    <source>
        <strain evidence="4 5">BYS107W</strain>
    </source>
</reference>
<dbReference type="InterPro" id="IPR007065">
    <property type="entry name" value="HPP"/>
</dbReference>
<dbReference type="Proteomes" id="UP000680158">
    <property type="component" value="Unassembled WGS sequence"/>
</dbReference>
<feature type="transmembrane region" description="Helical" evidence="2">
    <location>
        <begin position="57"/>
        <end position="76"/>
    </location>
</feature>
<dbReference type="InterPro" id="IPR046342">
    <property type="entry name" value="CBS_dom_sf"/>
</dbReference>
<evidence type="ECO:0000313" key="5">
    <source>
        <dbReference type="Proteomes" id="UP000680158"/>
    </source>
</evidence>
<evidence type="ECO:0000259" key="3">
    <source>
        <dbReference type="PROSITE" id="PS51371"/>
    </source>
</evidence>
<gene>
    <name evidence="4" type="ORF">KDM92_01300</name>
</gene>
<dbReference type="PANTHER" id="PTHR33741:SF5">
    <property type="entry name" value="TRANSMEMBRANE PROTEIN DDB_G0269096-RELATED"/>
    <property type="match status" value="1"/>
</dbReference>
<keyword evidence="2" id="KW-1133">Transmembrane helix</keyword>
<proteinExistence type="predicted"/>
<keyword evidence="5" id="KW-1185">Reference proteome</keyword>
<feature type="domain" description="CBS" evidence="3">
    <location>
        <begin position="335"/>
        <end position="396"/>
    </location>
</feature>
<dbReference type="RefSeq" id="WP_212682658.1">
    <property type="nucleotide sequence ID" value="NZ_JAGSPM010000001.1"/>
</dbReference>
<dbReference type="PROSITE" id="PS51371">
    <property type="entry name" value="CBS"/>
    <property type="match status" value="2"/>
</dbReference>
<accession>A0A941DDY5</accession>
<feature type="transmembrane region" description="Helical" evidence="2">
    <location>
        <begin position="30"/>
        <end position="50"/>
    </location>
</feature>
<feature type="transmembrane region" description="Helical" evidence="2">
    <location>
        <begin position="148"/>
        <end position="171"/>
    </location>
</feature>
<sequence length="396" mass="43786">MSKSFYLSDVKAVLGRFLPLPTTLGHKERFVVASGALLSLLFATLSSYLIWGRFGSIPLLVAPMGATSILIFALPSSPLAQPWSVCFGNFISASIGVACAAFLGHHPVVASLAVWLSILAMFATRSLHPPGGAVALLAVLGWTQIERLEWYFVLESVMLQSTCLVIIAVGFHHLRKVNYPQSARLSENLHRTGDPQISARLGVTSADLDVILAKHGKLLDISRTDLQTLITNTEIQVQRRRHGVIRCSEIMSRHVVTVKFETRLEECWQLLRTHKVKTLPVIDDQRKVIGTISLIDFLKNAGLDVYHDFDLRLRQLLENAHRLTGSRYEVAGHIMNTSVQAKVDDSDILELVALFTDLGLHSVPILNSSGELQGVITQTDLIATLYRMQIDKPLDT</sequence>
<dbReference type="Pfam" id="PF00571">
    <property type="entry name" value="CBS"/>
    <property type="match status" value="2"/>
</dbReference>
<keyword evidence="2" id="KW-0472">Membrane</keyword>
<keyword evidence="2" id="KW-0812">Transmembrane</keyword>
<dbReference type="InterPro" id="IPR000644">
    <property type="entry name" value="CBS_dom"/>
</dbReference>
<dbReference type="PANTHER" id="PTHR33741">
    <property type="entry name" value="TRANSMEMBRANE PROTEIN DDB_G0269096-RELATED"/>
    <property type="match status" value="1"/>
</dbReference>
<evidence type="ECO:0000313" key="4">
    <source>
        <dbReference type="EMBL" id="MBR7745202.1"/>
    </source>
</evidence>
<name>A0A941DDY5_9BURK</name>
<dbReference type="EMBL" id="JAGSPM010000001">
    <property type="protein sequence ID" value="MBR7745202.1"/>
    <property type="molecule type" value="Genomic_DNA"/>
</dbReference>
<keyword evidence="1" id="KW-0129">CBS domain</keyword>